<sequence length="465" mass="50194">MADETSRLGLGNRIAVLFAVGGLLVSILLALSTLVLTRRQLIESREGTAAAMAVANATRLSNQLTPDSSIEDIQAIADSLTRLEGGQRIIRLGNDWLPAPELNRDDLPPNLVLRLDGRTAGQVLAPVRGQPHFVVGIPLAAFDADYYAVVDLVEVSETLDDLRAILVGAGAATTVLAALLGSWAAGRMLRPLRRVRGAAEAIAGGRLDTRLGPQADPDLDRLSDSFNEMARALEERIHRDARFASDVSHELRSPLTTLMAGVGVLEARREELSDRSRIALDLLVEDLERFNRLVNEMLEISGYDAGVAALDLTEVDLVRFLRATAAGDPSLTLVLPPKTDSLVIDADKRRLARVMANLLDNARRHGGGSTVLSMEHDEVIRIAVEDEGPGIPEHERQEVFDRFARGSASGRRGAGGGTGLGLSLVTEDLRLHRGRVWVEDRADGRSGARFVLELPFTPLLGVSEV</sequence>
<organism evidence="14">
    <name type="scientific">marine metagenome</name>
    <dbReference type="NCBI Taxonomy" id="408172"/>
    <lineage>
        <taxon>unclassified sequences</taxon>
        <taxon>metagenomes</taxon>
        <taxon>ecological metagenomes</taxon>
    </lineage>
</organism>
<accession>A0A382BWF0</accession>
<evidence type="ECO:0000256" key="9">
    <source>
        <dbReference type="ARBA" id="ARBA00023012"/>
    </source>
</evidence>
<keyword evidence="6 11" id="KW-0812">Transmembrane</keyword>
<evidence type="ECO:0000256" key="1">
    <source>
        <dbReference type="ARBA" id="ARBA00000085"/>
    </source>
</evidence>
<dbReference type="InterPro" id="IPR004358">
    <property type="entry name" value="Sig_transdc_His_kin-like_C"/>
</dbReference>
<dbReference type="CDD" id="cd06225">
    <property type="entry name" value="HAMP"/>
    <property type="match status" value="1"/>
</dbReference>
<dbReference type="InterPro" id="IPR003594">
    <property type="entry name" value="HATPase_dom"/>
</dbReference>
<feature type="transmembrane region" description="Helical" evidence="11">
    <location>
        <begin position="14"/>
        <end position="36"/>
    </location>
</feature>
<dbReference type="Gene3D" id="6.10.340.10">
    <property type="match status" value="1"/>
</dbReference>
<keyword evidence="9" id="KW-0902">Two-component regulatory system</keyword>
<dbReference type="SUPFAM" id="SSF158472">
    <property type="entry name" value="HAMP domain-like"/>
    <property type="match status" value="1"/>
</dbReference>
<evidence type="ECO:0000256" key="8">
    <source>
        <dbReference type="ARBA" id="ARBA00022989"/>
    </source>
</evidence>
<name>A0A382BWF0_9ZZZZ</name>
<dbReference type="InterPro" id="IPR005467">
    <property type="entry name" value="His_kinase_dom"/>
</dbReference>
<protein>
    <recommendedName>
        <fullName evidence="3">histidine kinase</fullName>
        <ecNumber evidence="3">2.7.13.3</ecNumber>
    </recommendedName>
</protein>
<dbReference type="InterPro" id="IPR003661">
    <property type="entry name" value="HisK_dim/P_dom"/>
</dbReference>
<evidence type="ECO:0000259" key="12">
    <source>
        <dbReference type="PROSITE" id="PS50109"/>
    </source>
</evidence>
<comment type="subcellular location">
    <subcellularLocation>
        <location evidence="2">Membrane</location>
    </subcellularLocation>
</comment>
<evidence type="ECO:0000256" key="2">
    <source>
        <dbReference type="ARBA" id="ARBA00004370"/>
    </source>
</evidence>
<dbReference type="SMART" id="SM00387">
    <property type="entry name" value="HATPase_c"/>
    <property type="match status" value="1"/>
</dbReference>
<dbReference type="InterPro" id="IPR036890">
    <property type="entry name" value="HATPase_C_sf"/>
</dbReference>
<dbReference type="EMBL" id="UINC01031686">
    <property type="protein sequence ID" value="SVB18125.1"/>
    <property type="molecule type" value="Genomic_DNA"/>
</dbReference>
<dbReference type="Pfam" id="PF02518">
    <property type="entry name" value="HATPase_c"/>
    <property type="match status" value="1"/>
</dbReference>
<dbReference type="Gene3D" id="1.10.287.130">
    <property type="match status" value="1"/>
</dbReference>
<evidence type="ECO:0000256" key="7">
    <source>
        <dbReference type="ARBA" id="ARBA00022777"/>
    </source>
</evidence>
<keyword evidence="5" id="KW-0808">Transferase</keyword>
<dbReference type="SUPFAM" id="SSF47384">
    <property type="entry name" value="Homodimeric domain of signal transducing histidine kinase"/>
    <property type="match status" value="1"/>
</dbReference>
<dbReference type="PANTHER" id="PTHR45436">
    <property type="entry name" value="SENSOR HISTIDINE KINASE YKOH"/>
    <property type="match status" value="1"/>
</dbReference>
<comment type="catalytic activity">
    <reaction evidence="1">
        <text>ATP + protein L-histidine = ADP + protein N-phospho-L-histidine.</text>
        <dbReference type="EC" id="2.7.13.3"/>
    </reaction>
</comment>
<dbReference type="AlphaFoldDB" id="A0A382BWF0"/>
<dbReference type="CDD" id="cd00075">
    <property type="entry name" value="HATPase"/>
    <property type="match status" value="1"/>
</dbReference>
<dbReference type="SMART" id="SM00388">
    <property type="entry name" value="HisKA"/>
    <property type="match status" value="1"/>
</dbReference>
<evidence type="ECO:0000256" key="10">
    <source>
        <dbReference type="ARBA" id="ARBA00023136"/>
    </source>
</evidence>
<evidence type="ECO:0000256" key="3">
    <source>
        <dbReference type="ARBA" id="ARBA00012438"/>
    </source>
</evidence>
<feature type="transmembrane region" description="Helical" evidence="11">
    <location>
        <begin position="162"/>
        <end position="186"/>
    </location>
</feature>
<evidence type="ECO:0000256" key="5">
    <source>
        <dbReference type="ARBA" id="ARBA00022679"/>
    </source>
</evidence>
<gene>
    <name evidence="14" type="ORF">METZ01_LOCUS170979</name>
</gene>
<keyword evidence="10 11" id="KW-0472">Membrane</keyword>
<dbReference type="EC" id="2.7.13.3" evidence="3"/>
<evidence type="ECO:0000313" key="14">
    <source>
        <dbReference type="EMBL" id="SVB18125.1"/>
    </source>
</evidence>
<evidence type="ECO:0000256" key="4">
    <source>
        <dbReference type="ARBA" id="ARBA00022553"/>
    </source>
</evidence>
<dbReference type="InterPro" id="IPR036097">
    <property type="entry name" value="HisK_dim/P_sf"/>
</dbReference>
<proteinExistence type="predicted"/>
<dbReference type="PANTHER" id="PTHR45436:SF5">
    <property type="entry name" value="SENSOR HISTIDINE KINASE TRCS"/>
    <property type="match status" value="1"/>
</dbReference>
<evidence type="ECO:0000256" key="6">
    <source>
        <dbReference type="ARBA" id="ARBA00022692"/>
    </source>
</evidence>
<keyword evidence="4" id="KW-0597">Phosphoprotein</keyword>
<dbReference type="Pfam" id="PF00512">
    <property type="entry name" value="HisKA"/>
    <property type="match status" value="1"/>
</dbReference>
<keyword evidence="7" id="KW-0418">Kinase</keyword>
<feature type="domain" description="HAMP" evidence="13">
    <location>
        <begin position="186"/>
        <end position="238"/>
    </location>
</feature>
<dbReference type="PRINTS" id="PR00344">
    <property type="entry name" value="BCTRLSENSOR"/>
</dbReference>
<dbReference type="GO" id="GO:0000155">
    <property type="term" value="F:phosphorelay sensor kinase activity"/>
    <property type="evidence" value="ECO:0007669"/>
    <property type="project" value="InterPro"/>
</dbReference>
<dbReference type="Gene3D" id="3.30.565.10">
    <property type="entry name" value="Histidine kinase-like ATPase, C-terminal domain"/>
    <property type="match status" value="1"/>
</dbReference>
<dbReference type="InterPro" id="IPR050428">
    <property type="entry name" value="TCS_sensor_his_kinase"/>
</dbReference>
<dbReference type="CDD" id="cd00082">
    <property type="entry name" value="HisKA"/>
    <property type="match status" value="1"/>
</dbReference>
<dbReference type="SMART" id="SM00304">
    <property type="entry name" value="HAMP"/>
    <property type="match status" value="1"/>
</dbReference>
<dbReference type="Pfam" id="PF00672">
    <property type="entry name" value="HAMP"/>
    <property type="match status" value="1"/>
</dbReference>
<dbReference type="SUPFAM" id="SSF55874">
    <property type="entry name" value="ATPase domain of HSP90 chaperone/DNA topoisomerase II/histidine kinase"/>
    <property type="match status" value="1"/>
</dbReference>
<dbReference type="GO" id="GO:0005886">
    <property type="term" value="C:plasma membrane"/>
    <property type="evidence" value="ECO:0007669"/>
    <property type="project" value="TreeGrafter"/>
</dbReference>
<feature type="domain" description="Histidine kinase" evidence="12">
    <location>
        <begin position="246"/>
        <end position="458"/>
    </location>
</feature>
<reference evidence="14" key="1">
    <citation type="submission" date="2018-05" db="EMBL/GenBank/DDBJ databases">
        <authorList>
            <person name="Lanie J.A."/>
            <person name="Ng W.-L."/>
            <person name="Kazmierczak K.M."/>
            <person name="Andrzejewski T.M."/>
            <person name="Davidsen T.M."/>
            <person name="Wayne K.J."/>
            <person name="Tettelin H."/>
            <person name="Glass J.I."/>
            <person name="Rusch D."/>
            <person name="Podicherti R."/>
            <person name="Tsui H.-C.T."/>
            <person name="Winkler M.E."/>
        </authorList>
    </citation>
    <scope>NUCLEOTIDE SEQUENCE</scope>
</reference>
<dbReference type="PROSITE" id="PS50885">
    <property type="entry name" value="HAMP"/>
    <property type="match status" value="1"/>
</dbReference>
<evidence type="ECO:0000259" key="13">
    <source>
        <dbReference type="PROSITE" id="PS50885"/>
    </source>
</evidence>
<keyword evidence="8 11" id="KW-1133">Transmembrane helix</keyword>
<dbReference type="PROSITE" id="PS50109">
    <property type="entry name" value="HIS_KIN"/>
    <property type="match status" value="1"/>
</dbReference>
<evidence type="ECO:0000256" key="11">
    <source>
        <dbReference type="SAM" id="Phobius"/>
    </source>
</evidence>
<dbReference type="InterPro" id="IPR003660">
    <property type="entry name" value="HAMP_dom"/>
</dbReference>